<reference evidence="1" key="1">
    <citation type="journal article" date="2010" name="Science">
        <title>Plasticity of animal genome architecture unmasked by rapid evolution of a pelagic tunicate.</title>
        <authorList>
            <person name="Denoeud F."/>
            <person name="Henriet S."/>
            <person name="Mungpakdee S."/>
            <person name="Aury J.M."/>
            <person name="Da Silva C."/>
            <person name="Brinkmann H."/>
            <person name="Mikhaleva J."/>
            <person name="Olsen L.C."/>
            <person name="Jubin C."/>
            <person name="Canestro C."/>
            <person name="Bouquet J.M."/>
            <person name="Danks G."/>
            <person name="Poulain J."/>
            <person name="Campsteijn C."/>
            <person name="Adamski M."/>
            <person name="Cross I."/>
            <person name="Yadetie F."/>
            <person name="Muffato M."/>
            <person name="Louis A."/>
            <person name="Butcher S."/>
            <person name="Tsagkogeorga G."/>
            <person name="Konrad A."/>
            <person name="Singh S."/>
            <person name="Jensen M.F."/>
            <person name="Cong E.H."/>
            <person name="Eikeseth-Otteraa H."/>
            <person name="Noel B."/>
            <person name="Anthouard V."/>
            <person name="Porcel B.M."/>
            <person name="Kachouri-Lafond R."/>
            <person name="Nishino A."/>
            <person name="Ugolini M."/>
            <person name="Chourrout P."/>
            <person name="Nishida H."/>
            <person name="Aasland R."/>
            <person name="Huzurbazar S."/>
            <person name="Westhof E."/>
            <person name="Delsuc F."/>
            <person name="Lehrach H."/>
            <person name="Reinhardt R."/>
            <person name="Weissenbach J."/>
            <person name="Roy S.W."/>
            <person name="Artiguenave F."/>
            <person name="Postlethwait J.H."/>
            <person name="Manak J.R."/>
            <person name="Thompson E.M."/>
            <person name="Jaillon O."/>
            <person name="Du Pasquier L."/>
            <person name="Boudinot P."/>
            <person name="Liberles D.A."/>
            <person name="Volff J.N."/>
            <person name="Philippe H."/>
            <person name="Lenhard B."/>
            <person name="Roest Crollius H."/>
            <person name="Wincker P."/>
            <person name="Chourrout D."/>
        </authorList>
    </citation>
    <scope>NUCLEOTIDE SEQUENCE [LARGE SCALE GENOMIC DNA]</scope>
</reference>
<evidence type="ECO:0000313" key="1">
    <source>
        <dbReference type="EMBL" id="CBY18481.1"/>
    </source>
</evidence>
<protein>
    <submittedName>
        <fullName evidence="1">Uncharacterized protein</fullName>
    </submittedName>
</protein>
<dbReference type="AlphaFoldDB" id="E4X5B2"/>
<keyword evidence="2" id="KW-1185">Reference proteome</keyword>
<dbReference type="InParanoid" id="E4X5B2"/>
<dbReference type="OrthoDB" id="10537953at2759"/>
<organism evidence="1">
    <name type="scientific">Oikopleura dioica</name>
    <name type="common">Tunicate</name>
    <dbReference type="NCBI Taxonomy" id="34765"/>
    <lineage>
        <taxon>Eukaryota</taxon>
        <taxon>Metazoa</taxon>
        <taxon>Chordata</taxon>
        <taxon>Tunicata</taxon>
        <taxon>Appendicularia</taxon>
        <taxon>Copelata</taxon>
        <taxon>Oikopleuridae</taxon>
        <taxon>Oikopleura</taxon>
    </lineage>
</organism>
<sequence>MLNPSFLGLTAKATDWKNQHTQNVYSDFICDFIETFICKYLKGSDRESIPFYDTIKLVNNWRVSLPVYSTSTLTELADEQVLEKALHHLLGSHFLPDNVKKRKSMFFDYDDEEKIITLTENQPFRFQLLPAEDRTSDTSQLLSGELIPKEMREKLKCKMVNGNKEAYLSESFFPSAMSWWNSLLLHQKELAREIIHKFGCVARFIVLLQDPSERENYQTALLKWIFNKINRQIFIDRSMEIDIFSVNYLLTRNIPFLFDYDFIHLGLLRKKFLTLDHQANFYLIPAEGNFSSVTVLVKPNPKKPLRGWSSDSSIRSKKSMKKTKSDALHTMLGGFSINKRNCK</sequence>
<gene>
    <name evidence="1" type="ORF">GSOID_T00002344001</name>
</gene>
<evidence type="ECO:0000313" key="2">
    <source>
        <dbReference type="Proteomes" id="UP000001307"/>
    </source>
</evidence>
<dbReference type="EMBL" id="FN653025">
    <property type="protein sequence ID" value="CBY18481.1"/>
    <property type="molecule type" value="Genomic_DNA"/>
</dbReference>
<accession>E4X5B2</accession>
<dbReference type="Proteomes" id="UP000001307">
    <property type="component" value="Unassembled WGS sequence"/>
</dbReference>
<name>E4X5B2_OIKDI</name>
<proteinExistence type="predicted"/>